<reference evidence="1 2" key="1">
    <citation type="submission" date="2020-05" db="EMBL/GenBank/DDBJ databases">
        <title>Horizontal transmission and recombination maintain forever young bacterial symbiont genomes.</title>
        <authorList>
            <person name="Russell S.L."/>
            <person name="Pepper-Tunick E."/>
            <person name="Svedberg J."/>
            <person name="Byrne A."/>
            <person name="Ruelas Castillo J."/>
            <person name="Vollmers C."/>
            <person name="Beinart R.A."/>
            <person name="Corbett-Detig R."/>
        </authorList>
    </citation>
    <scope>NUCLEOTIDE SEQUENCE [LARGE SCALE GENOMIC DNA]</scope>
    <source>
        <strain evidence="1">455</strain>
    </source>
</reference>
<accession>A0A853F4N1</accession>
<name>A0A853F4N1_9GAMM</name>
<dbReference type="RefSeq" id="WP_369177315.1">
    <property type="nucleotide sequence ID" value="NZ_OZ156463.1"/>
</dbReference>
<proteinExistence type="predicted"/>
<protein>
    <submittedName>
        <fullName evidence="1">Uncharacterized protein</fullName>
    </submittedName>
</protein>
<organism evidence="1 2">
    <name type="scientific">Candidatus Thiodubiliella endoseptemdiera</name>
    <dbReference type="NCBI Taxonomy" id="2738886"/>
    <lineage>
        <taxon>Bacteria</taxon>
        <taxon>Pseudomonadati</taxon>
        <taxon>Pseudomonadota</taxon>
        <taxon>Gammaproteobacteria</taxon>
        <taxon>Candidatus Pseudothioglobaceae</taxon>
        <taxon>Candidatus Thiodubiliella</taxon>
    </lineage>
</organism>
<evidence type="ECO:0000313" key="1">
    <source>
        <dbReference type="EMBL" id="NYT28337.1"/>
    </source>
</evidence>
<evidence type="ECO:0000313" key="2">
    <source>
        <dbReference type="Proteomes" id="UP000568751"/>
    </source>
</evidence>
<dbReference type="AlphaFoldDB" id="A0A853F4N1"/>
<gene>
    <name evidence="1" type="ORF">H0A76_10980</name>
</gene>
<dbReference type="Proteomes" id="UP000568751">
    <property type="component" value="Unassembled WGS sequence"/>
</dbReference>
<sequence>MSNNIVITNKEELEGLIKTYKPLTLEAIEAIEPIDYIAILEGTWCDSDGNTVISFIKKTIFLPLLDVSQVFYVNTVKAHTDIGNVTTYALIGTIAVDVGLTWEFALYLTVDSDGKSIELSYNASIVGGGGSGIGSAGTLTKKC</sequence>
<comment type="caution">
    <text evidence="1">The sequence shown here is derived from an EMBL/GenBank/DDBJ whole genome shotgun (WGS) entry which is preliminary data.</text>
</comment>
<dbReference type="EMBL" id="JACCHT010000002">
    <property type="protein sequence ID" value="NYT28337.1"/>
    <property type="molecule type" value="Genomic_DNA"/>
</dbReference>